<evidence type="ECO:0000313" key="1">
    <source>
        <dbReference type="EMBL" id="MBW83473.1"/>
    </source>
</evidence>
<sequence>MHIPSWCLPIPPQVHRNTINLKQGWCCCVSRLELLVAYFTYRVAFLITPPLYASAMCILQAAATRARCLHFCTFVLILANPALDQFPWSRHASKIYCLGRCFKFCVFNC</sequence>
<accession>A0A2P2IQI0</accession>
<protein>
    <submittedName>
        <fullName evidence="1">Uncharacterized protein</fullName>
    </submittedName>
</protein>
<organism evidence="1">
    <name type="scientific">Rhizophora mucronata</name>
    <name type="common">Asiatic mangrove</name>
    <dbReference type="NCBI Taxonomy" id="61149"/>
    <lineage>
        <taxon>Eukaryota</taxon>
        <taxon>Viridiplantae</taxon>
        <taxon>Streptophyta</taxon>
        <taxon>Embryophyta</taxon>
        <taxon>Tracheophyta</taxon>
        <taxon>Spermatophyta</taxon>
        <taxon>Magnoliopsida</taxon>
        <taxon>eudicotyledons</taxon>
        <taxon>Gunneridae</taxon>
        <taxon>Pentapetalae</taxon>
        <taxon>rosids</taxon>
        <taxon>fabids</taxon>
        <taxon>Malpighiales</taxon>
        <taxon>Rhizophoraceae</taxon>
        <taxon>Rhizophora</taxon>
    </lineage>
</organism>
<dbReference type="AlphaFoldDB" id="A0A2P2IQI0"/>
<reference evidence="1" key="1">
    <citation type="submission" date="2018-02" db="EMBL/GenBank/DDBJ databases">
        <title>Rhizophora mucronata_Transcriptome.</title>
        <authorList>
            <person name="Meera S.P."/>
            <person name="Sreeshan A."/>
            <person name="Augustine A."/>
        </authorList>
    </citation>
    <scope>NUCLEOTIDE SEQUENCE</scope>
    <source>
        <tissue evidence="1">Leaf</tissue>
    </source>
</reference>
<name>A0A2P2IQI0_RHIMU</name>
<dbReference type="EMBL" id="GGEC01002990">
    <property type="protein sequence ID" value="MBW83473.1"/>
    <property type="molecule type" value="Transcribed_RNA"/>
</dbReference>
<proteinExistence type="predicted"/>